<dbReference type="InterPro" id="IPR000182">
    <property type="entry name" value="GNAT_dom"/>
</dbReference>
<dbReference type="EMBL" id="JBHRZS010000003">
    <property type="protein sequence ID" value="MFC3879167.1"/>
    <property type="molecule type" value="Genomic_DNA"/>
</dbReference>
<gene>
    <name evidence="4" type="ORF">ACFOSV_03220</name>
</gene>
<dbReference type="GO" id="GO:0016746">
    <property type="term" value="F:acyltransferase activity"/>
    <property type="evidence" value="ECO:0007669"/>
    <property type="project" value="UniProtKB-KW"/>
</dbReference>
<dbReference type="InterPro" id="IPR016181">
    <property type="entry name" value="Acyl_CoA_acyltransferase"/>
</dbReference>
<accession>A0ABV8AMC1</accession>
<dbReference type="PANTHER" id="PTHR43072:SF23">
    <property type="entry name" value="UPF0039 PROTEIN C11D3.02C"/>
    <property type="match status" value="1"/>
</dbReference>
<dbReference type="EC" id="2.3.-.-" evidence="4"/>
<evidence type="ECO:0000313" key="4">
    <source>
        <dbReference type="EMBL" id="MFC3879167.1"/>
    </source>
</evidence>
<keyword evidence="5" id="KW-1185">Reference proteome</keyword>
<evidence type="ECO:0000313" key="5">
    <source>
        <dbReference type="Proteomes" id="UP001595805"/>
    </source>
</evidence>
<dbReference type="PANTHER" id="PTHR43072">
    <property type="entry name" value="N-ACETYLTRANSFERASE"/>
    <property type="match status" value="1"/>
</dbReference>
<dbReference type="Gene3D" id="3.40.630.30">
    <property type="match status" value="1"/>
</dbReference>
<dbReference type="CDD" id="cd04301">
    <property type="entry name" value="NAT_SF"/>
    <property type="match status" value="1"/>
</dbReference>
<keyword evidence="2 4" id="KW-0012">Acyltransferase</keyword>
<comment type="caution">
    <text evidence="4">The sequence shown here is derived from an EMBL/GenBank/DDBJ whole genome shotgun (WGS) entry which is preliminary data.</text>
</comment>
<keyword evidence="1 4" id="KW-0808">Transferase</keyword>
<evidence type="ECO:0000259" key="3">
    <source>
        <dbReference type="PROSITE" id="PS51186"/>
    </source>
</evidence>
<dbReference type="SUPFAM" id="SSF55729">
    <property type="entry name" value="Acyl-CoA N-acyltransferases (Nat)"/>
    <property type="match status" value="1"/>
</dbReference>
<name>A0ABV8AMC1_9BACT</name>
<proteinExistence type="predicted"/>
<organism evidence="4 5">
    <name type="scientific">Algoriphagus namhaensis</name>
    <dbReference type="NCBI Taxonomy" id="915353"/>
    <lineage>
        <taxon>Bacteria</taxon>
        <taxon>Pseudomonadati</taxon>
        <taxon>Bacteroidota</taxon>
        <taxon>Cytophagia</taxon>
        <taxon>Cytophagales</taxon>
        <taxon>Cyclobacteriaceae</taxon>
        <taxon>Algoriphagus</taxon>
    </lineage>
</organism>
<reference evidence="5" key="1">
    <citation type="journal article" date="2019" name="Int. J. Syst. Evol. Microbiol.">
        <title>The Global Catalogue of Microorganisms (GCM) 10K type strain sequencing project: providing services to taxonomists for standard genome sequencing and annotation.</title>
        <authorList>
            <consortium name="The Broad Institute Genomics Platform"/>
            <consortium name="The Broad Institute Genome Sequencing Center for Infectious Disease"/>
            <person name="Wu L."/>
            <person name="Ma J."/>
        </authorList>
    </citation>
    <scope>NUCLEOTIDE SEQUENCE [LARGE SCALE GENOMIC DNA]</scope>
    <source>
        <strain evidence="5">CCUG 60523</strain>
    </source>
</reference>
<evidence type="ECO:0000256" key="1">
    <source>
        <dbReference type="ARBA" id="ARBA00022679"/>
    </source>
</evidence>
<sequence length="168" mass="19290">MVTIRPANSSDLKDILDINNHEILHSTINYDFVPKTLQEQNLWFEEKVKQGFPVLVALTEQKVVGFATYGTFRPKPGYRFTVEHSVYLEQNHRGKGIGTALLQELINLAKKAGIHVMVGGIDSSNYGSYLFHQKLGFQEIGRFKEVGHKFDRWLDIIFMQLILEEKIP</sequence>
<dbReference type="Proteomes" id="UP001595805">
    <property type="component" value="Unassembled WGS sequence"/>
</dbReference>
<evidence type="ECO:0000256" key="2">
    <source>
        <dbReference type="ARBA" id="ARBA00023315"/>
    </source>
</evidence>
<dbReference type="PROSITE" id="PS51186">
    <property type="entry name" value="GNAT"/>
    <property type="match status" value="1"/>
</dbReference>
<dbReference type="Pfam" id="PF00583">
    <property type="entry name" value="Acetyltransf_1"/>
    <property type="match status" value="1"/>
</dbReference>
<protein>
    <submittedName>
        <fullName evidence="4">GNAT family N-acetyltransferase</fullName>
        <ecNumber evidence="4">2.3.-.-</ecNumber>
    </submittedName>
</protein>
<dbReference type="RefSeq" id="WP_377903332.1">
    <property type="nucleotide sequence ID" value="NZ_JBHRZS010000003.1"/>
</dbReference>
<feature type="domain" description="N-acetyltransferase" evidence="3">
    <location>
        <begin position="2"/>
        <end position="164"/>
    </location>
</feature>